<keyword evidence="1" id="KW-0863">Zinc-finger</keyword>
<feature type="region of interest" description="Disordered" evidence="3">
    <location>
        <begin position="570"/>
        <end position="598"/>
    </location>
</feature>
<evidence type="ECO:0000256" key="1">
    <source>
        <dbReference type="PROSITE-ProRule" id="PRU00042"/>
    </source>
</evidence>
<comment type="caution">
    <text evidence="5">The sequence shown here is derived from an EMBL/GenBank/DDBJ whole genome shotgun (WGS) entry which is preliminary data.</text>
</comment>
<feature type="coiled-coil region" evidence="2">
    <location>
        <begin position="239"/>
        <end position="266"/>
    </location>
</feature>
<accession>A0A4Z1HVA3</accession>
<dbReference type="Proteomes" id="UP000297452">
    <property type="component" value="Unassembled WGS sequence"/>
</dbReference>
<evidence type="ECO:0000313" key="6">
    <source>
        <dbReference type="Proteomes" id="UP000297452"/>
    </source>
</evidence>
<sequence>MGSWPLDHDVVLFAWLDFCNKHKIDYLATIERQLEEKTEISRSRSAHDELVPHIGIIEAGSQGLRYPPKEMTPKIRKALREYEKEYSPERIQRLMKVTSKNKPSQLKVQLPPRSLPPVKKTAYSSSKIRKRVSPPENGEYSNKKRCVEQASAYVYTKTCDDSTAERQVAHQNKTIKRSTRNLSSFQPPPVDGEGDDKVTEPTQKRIDEVISKSQESYKERLKEKETEIAAIRKYWDCDLRELHERIEKLQQANLGLEAKNSSLESAVIDVSNAGRNPLADMIGQKNREIWKLTDMIHRQFEVLSIKEAQVKYLPRQQVDNAMNEIRLELETMTQIQDFSSRLGSKECFGGDLDHLINSAFASSEGSIDGRLRLKRLALRTGGWDELRCYDFGAFKEHMKKLYFKEELIRTARQLSCRLSRTLSLIFGKSFEEMVENSSFHTWGEDLESWKERQYHFGKLSRIALELKSDSIITDDTYTFEFLLNEAHANKPIGESEAPEGFWLGFSIGAYKSKPLVTQDERVGALVQTRNFLSSVSDSWICDYRKDLYLSINLEHNPEIMLSHNRVSSRLAGRSRNDSRNQEQETFQQEEPDTSEVAYNGSVRIDNISGPMRNVPQLPLQLSGISSEHMCKICKRSFGNNQGLSAHQRNRTCKRCKVCRTVWPTIAALKEHASKNHNEEIEDFTSSTGDHVEPQQAAIPASKRETKSNMAIEEGICEKDDVEKNDIDLSSARVLEIVSSGEADHSHTTKSRIYSISEIPNSVDFEQEEGEEPGSVGSVPYLFSTIETDNINLLPKGNMTSGEKIDYASEETEGEALKTSGSKHAWEKIEHGEGDMVGVEDSRHRSNSQTIIEFDGLIELDSDIFDTKGDAALDLCGQKTKAESESSSTTNSSMSDLNLETLETQSPDHWIVAEGYDTSNLLLESPRLIPERLASQLFLATTENEEAVDEDADGYKSPGVNTPENVIVEEPKSINAAEGESTESSKHDGGEINLYDTSIGVDHDFYDQTEENKNYESHDVDEEEVVKFDNNDGREATGYGFVGDKTEENEIINGTRTAEAMSGIIRNIIREICEKYTAEIIVAANETMEVVSNESIADIFTSVVVKIYQTPEAENEKAIDVDDIAYYEAQEPDGVDVTTK</sequence>
<dbReference type="OrthoDB" id="3540051at2759"/>
<dbReference type="PROSITE" id="PS50157">
    <property type="entry name" value="ZINC_FINGER_C2H2_2"/>
    <property type="match status" value="1"/>
</dbReference>
<dbReference type="EMBL" id="PQXJ01000390">
    <property type="protein sequence ID" value="TGO50520.1"/>
    <property type="molecule type" value="Genomic_DNA"/>
</dbReference>
<evidence type="ECO:0000313" key="5">
    <source>
        <dbReference type="EMBL" id="TGO50520.1"/>
    </source>
</evidence>
<gene>
    <name evidence="5" type="ORF">BOTNAR_0390g00080</name>
</gene>
<evidence type="ECO:0000256" key="2">
    <source>
        <dbReference type="SAM" id="Coils"/>
    </source>
</evidence>
<dbReference type="Gene3D" id="3.30.160.60">
    <property type="entry name" value="Classic Zinc Finger"/>
    <property type="match status" value="1"/>
</dbReference>
<feature type="region of interest" description="Disordered" evidence="3">
    <location>
        <begin position="684"/>
        <end position="708"/>
    </location>
</feature>
<dbReference type="InterPro" id="IPR013087">
    <property type="entry name" value="Znf_C2H2_type"/>
</dbReference>
<dbReference type="PROSITE" id="PS00028">
    <property type="entry name" value="ZINC_FINGER_C2H2_1"/>
    <property type="match status" value="1"/>
</dbReference>
<evidence type="ECO:0000259" key="4">
    <source>
        <dbReference type="PROSITE" id="PS50157"/>
    </source>
</evidence>
<name>A0A4Z1HVA3_9HELO</name>
<protein>
    <recommendedName>
        <fullName evidence="4">C2H2-type domain-containing protein</fullName>
    </recommendedName>
</protein>
<feature type="region of interest" description="Disordered" evidence="3">
    <location>
        <begin position="99"/>
        <end position="141"/>
    </location>
</feature>
<evidence type="ECO:0000256" key="3">
    <source>
        <dbReference type="SAM" id="MobiDB-lite"/>
    </source>
</evidence>
<reference evidence="5 6" key="1">
    <citation type="submission" date="2017-12" db="EMBL/GenBank/DDBJ databases">
        <title>Comparative genomics of Botrytis spp.</title>
        <authorList>
            <person name="Valero-Jimenez C.A."/>
            <person name="Tapia P."/>
            <person name="Veloso J."/>
            <person name="Silva-Moreno E."/>
            <person name="Staats M."/>
            <person name="Valdes J.H."/>
            <person name="Van Kan J.A.L."/>
        </authorList>
    </citation>
    <scope>NUCLEOTIDE SEQUENCE [LARGE SCALE GENOMIC DNA]</scope>
    <source>
        <strain evidence="5 6">MUCL2120</strain>
    </source>
</reference>
<dbReference type="STRING" id="278944.A0A4Z1HVA3"/>
<feature type="domain" description="C2H2-type" evidence="4">
    <location>
        <begin position="628"/>
        <end position="655"/>
    </location>
</feature>
<feature type="region of interest" description="Disordered" evidence="3">
    <location>
        <begin position="170"/>
        <end position="204"/>
    </location>
</feature>
<keyword evidence="1" id="KW-0862">Zinc</keyword>
<dbReference type="GO" id="GO:0008270">
    <property type="term" value="F:zinc ion binding"/>
    <property type="evidence" value="ECO:0007669"/>
    <property type="project" value="UniProtKB-KW"/>
</dbReference>
<feature type="compositionally biased region" description="Basic and acidic residues" evidence="3">
    <location>
        <begin position="195"/>
        <end position="204"/>
    </location>
</feature>
<dbReference type="AlphaFoldDB" id="A0A4Z1HVA3"/>
<keyword evidence="2" id="KW-0175">Coiled coil</keyword>
<organism evidence="5 6">
    <name type="scientific">Botryotinia narcissicola</name>
    <dbReference type="NCBI Taxonomy" id="278944"/>
    <lineage>
        <taxon>Eukaryota</taxon>
        <taxon>Fungi</taxon>
        <taxon>Dikarya</taxon>
        <taxon>Ascomycota</taxon>
        <taxon>Pezizomycotina</taxon>
        <taxon>Leotiomycetes</taxon>
        <taxon>Helotiales</taxon>
        <taxon>Sclerotiniaceae</taxon>
        <taxon>Botryotinia</taxon>
    </lineage>
</organism>
<keyword evidence="1" id="KW-0479">Metal-binding</keyword>
<keyword evidence="6" id="KW-1185">Reference proteome</keyword>
<proteinExistence type="predicted"/>